<reference evidence="1 2" key="1">
    <citation type="submission" date="2018-06" db="EMBL/GenBank/DDBJ databases">
        <title>A transcriptomic atlas of mushroom development highlights an independent origin of complex multicellularity.</title>
        <authorList>
            <consortium name="DOE Joint Genome Institute"/>
            <person name="Krizsan K."/>
            <person name="Almasi E."/>
            <person name="Merenyi Z."/>
            <person name="Sahu N."/>
            <person name="Viragh M."/>
            <person name="Koszo T."/>
            <person name="Mondo S."/>
            <person name="Kiss B."/>
            <person name="Balint B."/>
            <person name="Kues U."/>
            <person name="Barry K."/>
            <person name="Hegedus J.C."/>
            <person name="Henrissat B."/>
            <person name="Johnson J."/>
            <person name="Lipzen A."/>
            <person name="Ohm R."/>
            <person name="Nagy I."/>
            <person name="Pangilinan J."/>
            <person name="Yan J."/>
            <person name="Xiong Y."/>
            <person name="Grigoriev I.V."/>
            <person name="Hibbett D.S."/>
            <person name="Nagy L.G."/>
        </authorList>
    </citation>
    <scope>NUCLEOTIDE SEQUENCE [LARGE SCALE GENOMIC DNA]</scope>
    <source>
        <strain evidence="1 2">SZMC22713</strain>
    </source>
</reference>
<proteinExistence type="predicted"/>
<evidence type="ECO:0000313" key="1">
    <source>
        <dbReference type="EMBL" id="TDL26226.1"/>
    </source>
</evidence>
<protein>
    <recommendedName>
        <fullName evidence="3">Helicase C-terminal domain-containing protein</fullName>
    </recommendedName>
</protein>
<sequence>MTGMGAVLPMFMAKPGTETFDVLRDRIGFGGDLPIWGVGVGSERPKPPFLPRVLLDNLKENPRAILDALKILAQTPSNDTPRPSIPICLFRFDSVKECHLAVQTLRKCLPEHLRDCIQVFYPNSPRMCEEGNVLRGERLKKGHTRLVCSTDAAGMGCNVTDIDYSFIHGLPRGPSESLVAQRRLRAPLARDRKREGAWILLVIPLWAFRPVSSDRSGMSRSKGLEKDKFYHDFSAYVNGLGLGIG</sequence>
<evidence type="ECO:0008006" key="3">
    <source>
        <dbReference type="Google" id="ProtNLM"/>
    </source>
</evidence>
<accession>A0A4Y7QFU7</accession>
<name>A0A4Y7QFU7_9AGAM</name>
<dbReference type="EMBL" id="ML170162">
    <property type="protein sequence ID" value="TDL26226.1"/>
    <property type="molecule type" value="Genomic_DNA"/>
</dbReference>
<dbReference type="SUPFAM" id="SSF52540">
    <property type="entry name" value="P-loop containing nucleoside triphosphate hydrolases"/>
    <property type="match status" value="1"/>
</dbReference>
<keyword evidence="2" id="KW-1185">Reference proteome</keyword>
<organism evidence="1 2">
    <name type="scientific">Rickenella mellea</name>
    <dbReference type="NCBI Taxonomy" id="50990"/>
    <lineage>
        <taxon>Eukaryota</taxon>
        <taxon>Fungi</taxon>
        <taxon>Dikarya</taxon>
        <taxon>Basidiomycota</taxon>
        <taxon>Agaricomycotina</taxon>
        <taxon>Agaricomycetes</taxon>
        <taxon>Hymenochaetales</taxon>
        <taxon>Rickenellaceae</taxon>
        <taxon>Rickenella</taxon>
    </lineage>
</organism>
<dbReference type="VEuPathDB" id="FungiDB:BD410DRAFT_895637"/>
<dbReference type="Proteomes" id="UP000294933">
    <property type="component" value="Unassembled WGS sequence"/>
</dbReference>
<evidence type="ECO:0000313" key="2">
    <source>
        <dbReference type="Proteomes" id="UP000294933"/>
    </source>
</evidence>
<dbReference type="OrthoDB" id="5409596at2759"/>
<dbReference type="Gene3D" id="3.40.50.300">
    <property type="entry name" value="P-loop containing nucleotide triphosphate hydrolases"/>
    <property type="match status" value="1"/>
</dbReference>
<gene>
    <name evidence="1" type="ORF">BD410DRAFT_895637</name>
</gene>
<dbReference type="AlphaFoldDB" id="A0A4Y7QFU7"/>
<dbReference type="InterPro" id="IPR027417">
    <property type="entry name" value="P-loop_NTPase"/>
</dbReference>